<name>A0AAN5CD53_9BILA</name>
<dbReference type="EMBL" id="BTRK01000003">
    <property type="protein sequence ID" value="GMR40505.1"/>
    <property type="molecule type" value="Genomic_DNA"/>
</dbReference>
<proteinExistence type="predicted"/>
<protein>
    <submittedName>
        <fullName evidence="1">Uncharacterized protein</fullName>
    </submittedName>
</protein>
<organism evidence="1 2">
    <name type="scientific">Pristionchus mayeri</name>
    <dbReference type="NCBI Taxonomy" id="1317129"/>
    <lineage>
        <taxon>Eukaryota</taxon>
        <taxon>Metazoa</taxon>
        <taxon>Ecdysozoa</taxon>
        <taxon>Nematoda</taxon>
        <taxon>Chromadorea</taxon>
        <taxon>Rhabditida</taxon>
        <taxon>Rhabditina</taxon>
        <taxon>Diplogasteromorpha</taxon>
        <taxon>Diplogasteroidea</taxon>
        <taxon>Neodiplogasteridae</taxon>
        <taxon>Pristionchus</taxon>
    </lineage>
</organism>
<evidence type="ECO:0000313" key="2">
    <source>
        <dbReference type="Proteomes" id="UP001328107"/>
    </source>
</evidence>
<gene>
    <name evidence="1" type="ORF">PMAYCL1PPCAC_10700</name>
</gene>
<keyword evidence="2" id="KW-1185">Reference proteome</keyword>
<reference evidence="2" key="1">
    <citation type="submission" date="2022-10" db="EMBL/GenBank/DDBJ databases">
        <title>Genome assembly of Pristionchus species.</title>
        <authorList>
            <person name="Yoshida K."/>
            <person name="Sommer R.J."/>
        </authorList>
    </citation>
    <scope>NUCLEOTIDE SEQUENCE [LARGE SCALE GENOMIC DNA]</scope>
    <source>
        <strain evidence="2">RS5460</strain>
    </source>
</reference>
<accession>A0AAN5CD53</accession>
<sequence length="179" mass="20461">SQSVIYSTPRSAFSDKMSGLPPFLFPSTFNPYFQSFPDPSMGPLHIPSMMPANQPNTHIHNPPYPYWPFLQHHQLYPMAPGPINQLDVPNTHLPNHPIHCPDILPMAFPDPCLFPATPPPVLETETKPYALLEFELSNFEIEEREMGKEVREMSKQVAEMDRTLTCLKLDQLCEYGDLR</sequence>
<feature type="non-terminal residue" evidence="1">
    <location>
        <position position="1"/>
    </location>
</feature>
<comment type="caution">
    <text evidence="1">The sequence shown here is derived from an EMBL/GenBank/DDBJ whole genome shotgun (WGS) entry which is preliminary data.</text>
</comment>
<dbReference type="Proteomes" id="UP001328107">
    <property type="component" value="Unassembled WGS sequence"/>
</dbReference>
<dbReference type="AlphaFoldDB" id="A0AAN5CD53"/>
<evidence type="ECO:0000313" key="1">
    <source>
        <dbReference type="EMBL" id="GMR40505.1"/>
    </source>
</evidence>